<dbReference type="SUPFAM" id="SSF54791">
    <property type="entry name" value="Eukaryotic type KH-domain (KH-domain type I)"/>
    <property type="match status" value="3"/>
</dbReference>
<evidence type="ECO:0000313" key="5">
    <source>
        <dbReference type="EMBL" id="EED92331.1"/>
    </source>
</evidence>
<keyword evidence="1" id="KW-0677">Repeat</keyword>
<organism evidence="5 6">
    <name type="scientific">Thalassiosira pseudonana</name>
    <name type="common">Marine diatom</name>
    <name type="synonym">Cyclotella nana</name>
    <dbReference type="NCBI Taxonomy" id="35128"/>
    <lineage>
        <taxon>Eukaryota</taxon>
        <taxon>Sar</taxon>
        <taxon>Stramenopiles</taxon>
        <taxon>Ochrophyta</taxon>
        <taxon>Bacillariophyta</taxon>
        <taxon>Coscinodiscophyceae</taxon>
        <taxon>Thalassiosirophycidae</taxon>
        <taxon>Thalassiosirales</taxon>
        <taxon>Thalassiosiraceae</taxon>
        <taxon>Thalassiosira</taxon>
    </lineage>
</organism>
<dbReference type="InterPro" id="IPR036020">
    <property type="entry name" value="WW_dom_sf"/>
</dbReference>
<dbReference type="Pfam" id="PF00013">
    <property type="entry name" value="KH_1"/>
    <property type="match status" value="3"/>
</dbReference>
<dbReference type="Gene3D" id="3.30.1370.10">
    <property type="entry name" value="K Homology domain, type 1"/>
    <property type="match status" value="3"/>
</dbReference>
<protein>
    <recommendedName>
        <fullName evidence="4">WW domain-containing protein</fullName>
    </recommendedName>
</protein>
<feature type="compositionally biased region" description="Acidic residues" evidence="3">
    <location>
        <begin position="24"/>
        <end position="41"/>
    </location>
</feature>
<proteinExistence type="predicted"/>
<dbReference type="eggNOG" id="KOG1676">
    <property type="taxonomic scope" value="Eukaryota"/>
</dbReference>
<dbReference type="PROSITE" id="PS50020">
    <property type="entry name" value="WW_DOMAIN_2"/>
    <property type="match status" value="1"/>
</dbReference>
<evidence type="ECO:0000259" key="4">
    <source>
        <dbReference type="PROSITE" id="PS50020"/>
    </source>
</evidence>
<dbReference type="GO" id="GO:0005634">
    <property type="term" value="C:nucleus"/>
    <property type="evidence" value="ECO:0000318"/>
    <property type="project" value="GO_Central"/>
</dbReference>
<dbReference type="EMBL" id="CM000642">
    <property type="protein sequence ID" value="EED92331.1"/>
    <property type="molecule type" value="Genomic_DNA"/>
</dbReference>
<dbReference type="InterPro" id="IPR036612">
    <property type="entry name" value="KH_dom_type_1_sf"/>
</dbReference>
<feature type="compositionally biased region" description="Basic residues" evidence="3">
    <location>
        <begin position="1"/>
        <end position="19"/>
    </location>
</feature>
<dbReference type="Gene3D" id="2.20.70.10">
    <property type="match status" value="1"/>
</dbReference>
<feature type="compositionally biased region" description="Low complexity" evidence="3">
    <location>
        <begin position="42"/>
        <end position="53"/>
    </location>
</feature>
<evidence type="ECO:0000256" key="2">
    <source>
        <dbReference type="PROSITE-ProRule" id="PRU00117"/>
    </source>
</evidence>
<dbReference type="OMA" id="WGSGPPY"/>
<keyword evidence="6" id="KW-1185">Reference proteome</keyword>
<dbReference type="PROSITE" id="PS01159">
    <property type="entry name" value="WW_DOMAIN_1"/>
    <property type="match status" value="1"/>
</dbReference>
<reference evidence="5 6" key="1">
    <citation type="journal article" date="2004" name="Science">
        <title>The genome of the diatom Thalassiosira pseudonana: ecology, evolution, and metabolism.</title>
        <authorList>
            <person name="Armbrust E.V."/>
            <person name="Berges J.A."/>
            <person name="Bowler C."/>
            <person name="Green B.R."/>
            <person name="Martinez D."/>
            <person name="Putnam N.H."/>
            <person name="Zhou S."/>
            <person name="Allen A.E."/>
            <person name="Apt K.E."/>
            <person name="Bechner M."/>
            <person name="Brzezinski M.A."/>
            <person name="Chaal B.K."/>
            <person name="Chiovitti A."/>
            <person name="Davis A.K."/>
            <person name="Demarest M.S."/>
            <person name="Detter J.C."/>
            <person name="Glavina T."/>
            <person name="Goodstein D."/>
            <person name="Hadi M.Z."/>
            <person name="Hellsten U."/>
            <person name="Hildebrand M."/>
            <person name="Jenkins B.D."/>
            <person name="Jurka J."/>
            <person name="Kapitonov V.V."/>
            <person name="Kroger N."/>
            <person name="Lau W.W."/>
            <person name="Lane T.W."/>
            <person name="Larimer F.W."/>
            <person name="Lippmeier J.C."/>
            <person name="Lucas S."/>
            <person name="Medina M."/>
            <person name="Montsant A."/>
            <person name="Obornik M."/>
            <person name="Parker M.S."/>
            <person name="Palenik B."/>
            <person name="Pazour G.J."/>
            <person name="Richardson P.M."/>
            <person name="Rynearson T.A."/>
            <person name="Saito M.A."/>
            <person name="Schwartz D.C."/>
            <person name="Thamatrakoln K."/>
            <person name="Valentin K."/>
            <person name="Vardi A."/>
            <person name="Wilkerson F.P."/>
            <person name="Rokhsar D.S."/>
        </authorList>
    </citation>
    <scope>NUCLEOTIDE SEQUENCE [LARGE SCALE GENOMIC DNA]</scope>
    <source>
        <strain evidence="5 6">CCMP1335</strain>
    </source>
</reference>
<evidence type="ECO:0000256" key="1">
    <source>
        <dbReference type="ARBA" id="ARBA00022737"/>
    </source>
</evidence>
<name>B8C257_THAPS</name>
<dbReference type="InterPro" id="IPR001202">
    <property type="entry name" value="WW_dom"/>
</dbReference>
<dbReference type="SMART" id="SM00456">
    <property type="entry name" value="WW"/>
    <property type="match status" value="1"/>
</dbReference>
<feature type="region of interest" description="Disordered" evidence="3">
    <location>
        <begin position="95"/>
        <end position="187"/>
    </location>
</feature>
<accession>B8C257</accession>
<feature type="compositionally biased region" description="Low complexity" evidence="3">
    <location>
        <begin position="162"/>
        <end position="187"/>
    </location>
</feature>
<dbReference type="GO" id="GO:0005737">
    <property type="term" value="C:cytoplasm"/>
    <property type="evidence" value="ECO:0000318"/>
    <property type="project" value="GO_Central"/>
</dbReference>
<evidence type="ECO:0000256" key="3">
    <source>
        <dbReference type="SAM" id="MobiDB-lite"/>
    </source>
</evidence>
<dbReference type="STRING" id="35128.B8C257"/>
<dbReference type="InterPro" id="IPR004087">
    <property type="entry name" value="KH_dom"/>
</dbReference>
<dbReference type="RefSeq" id="XP_002290579.1">
    <property type="nucleotide sequence ID" value="XM_002290543.1"/>
</dbReference>
<dbReference type="SUPFAM" id="SSF51045">
    <property type="entry name" value="WW domain"/>
    <property type="match status" value="1"/>
</dbReference>
<feature type="compositionally biased region" description="Polar residues" evidence="3">
    <location>
        <begin position="95"/>
        <end position="111"/>
    </location>
</feature>
<dbReference type="PANTHER" id="PTHR10288">
    <property type="entry name" value="KH DOMAIN CONTAINING RNA BINDING PROTEIN"/>
    <property type="match status" value="1"/>
</dbReference>
<dbReference type="PaxDb" id="35128-Thaps22623"/>
<dbReference type="SMART" id="SM00322">
    <property type="entry name" value="KH"/>
    <property type="match status" value="3"/>
</dbReference>
<feature type="compositionally biased region" description="Basic and acidic residues" evidence="3">
    <location>
        <begin position="116"/>
        <end position="126"/>
    </location>
</feature>
<dbReference type="GO" id="GO:0010468">
    <property type="term" value="P:regulation of gene expression"/>
    <property type="evidence" value="ECO:0000318"/>
    <property type="project" value="GO_Central"/>
</dbReference>
<feature type="domain" description="WW" evidence="4">
    <location>
        <begin position="615"/>
        <end position="648"/>
    </location>
</feature>
<dbReference type="Proteomes" id="UP000001449">
    <property type="component" value="Chromosome 5"/>
</dbReference>
<sequence>MAATRKRKSTRTPAKSKKAKAAEEEAEEAAVPDETTVDDTAADGAAAATTTTDGGEEEDDDVPPTPMINVDSKEQDAAAALTALMGGTPKKVLVETNSTEIKGDVNENSGNGVDPAAEHTKKEDSAPLKQEAVAAEGNPNAPGEETPTVMHSAVKSENPTQTTSNPGSNPGNTNPEVVANPPTTQPTAAPPIAAAPQVVMAPAPSAVPSGVPTLATPAAPVVAAVSAPVEQEFEETGQVSMLYVGRVIGKGGEMIRDLQARSGCRIDVDQNVPEGAPRIITYRGTRNAIDFAKQLISILCTEHGKEAELPLGQAMKKLVLVPSTVIGKIIGRGGEMIRELQSKSMAKIQVDHSGAGMDSQQRQITVTGTTQAVIKAEEMILFLAANPAVDAQESLALLIRDKTMNGGVWGSGPPYVNLPNQGQGMADTGGGMYGGGAYGAVQPAAAAYGAYGAQQPAVAAYGGVGGIEHELYPCSKMYMGRVIGQKGVTINDLQKRSGCDIQINQNVPVGMDCEINIKGSRQGIEMAKQMIQEIIELGPNHSYAGGRGGGDQYGQHGGYQQQAYQQGGYGNQAYPAQSYPPQQQYGMQQQPYGGLQMYQQQTYGQPQMYGAPMPPALTSPWRSATAADGQVYYYNQNTGETQWDKPPGL</sequence>
<dbReference type="Pfam" id="PF00397">
    <property type="entry name" value="WW"/>
    <property type="match status" value="1"/>
</dbReference>
<keyword evidence="2" id="KW-0694">RNA-binding</keyword>
<gene>
    <name evidence="5" type="ORF">THAPSDRAFT_22623</name>
</gene>
<dbReference type="GeneID" id="7451766"/>
<dbReference type="GO" id="GO:0003729">
    <property type="term" value="F:mRNA binding"/>
    <property type="evidence" value="ECO:0000318"/>
    <property type="project" value="GO_Central"/>
</dbReference>
<dbReference type="InParanoid" id="B8C257"/>
<dbReference type="PROSITE" id="PS50084">
    <property type="entry name" value="KH_TYPE_1"/>
    <property type="match status" value="3"/>
</dbReference>
<dbReference type="CDD" id="cd00201">
    <property type="entry name" value="WW"/>
    <property type="match status" value="1"/>
</dbReference>
<feature type="region of interest" description="Disordered" evidence="3">
    <location>
        <begin position="1"/>
        <end position="69"/>
    </location>
</feature>
<dbReference type="AlphaFoldDB" id="B8C257"/>
<dbReference type="CDD" id="cd00105">
    <property type="entry name" value="KH-I"/>
    <property type="match status" value="3"/>
</dbReference>
<reference evidence="5 6" key="2">
    <citation type="journal article" date="2008" name="Nature">
        <title>The Phaeodactylum genome reveals the evolutionary history of diatom genomes.</title>
        <authorList>
            <person name="Bowler C."/>
            <person name="Allen A.E."/>
            <person name="Badger J.H."/>
            <person name="Grimwood J."/>
            <person name="Jabbari K."/>
            <person name="Kuo A."/>
            <person name="Maheswari U."/>
            <person name="Martens C."/>
            <person name="Maumus F."/>
            <person name="Otillar R.P."/>
            <person name="Rayko E."/>
            <person name="Salamov A."/>
            <person name="Vandepoele K."/>
            <person name="Beszteri B."/>
            <person name="Gruber A."/>
            <person name="Heijde M."/>
            <person name="Katinka M."/>
            <person name="Mock T."/>
            <person name="Valentin K."/>
            <person name="Verret F."/>
            <person name="Berges J.A."/>
            <person name="Brownlee C."/>
            <person name="Cadoret J.P."/>
            <person name="Chiovitti A."/>
            <person name="Choi C.J."/>
            <person name="Coesel S."/>
            <person name="De Martino A."/>
            <person name="Detter J.C."/>
            <person name="Durkin C."/>
            <person name="Falciatore A."/>
            <person name="Fournet J."/>
            <person name="Haruta M."/>
            <person name="Huysman M.J."/>
            <person name="Jenkins B.D."/>
            <person name="Jiroutova K."/>
            <person name="Jorgensen R.E."/>
            <person name="Joubert Y."/>
            <person name="Kaplan A."/>
            <person name="Kroger N."/>
            <person name="Kroth P.G."/>
            <person name="La Roche J."/>
            <person name="Lindquist E."/>
            <person name="Lommer M."/>
            <person name="Martin-Jezequel V."/>
            <person name="Lopez P.J."/>
            <person name="Lucas S."/>
            <person name="Mangogna M."/>
            <person name="McGinnis K."/>
            <person name="Medlin L.K."/>
            <person name="Montsant A."/>
            <person name="Oudot-Le Secq M.P."/>
            <person name="Napoli C."/>
            <person name="Obornik M."/>
            <person name="Parker M.S."/>
            <person name="Petit J.L."/>
            <person name="Porcel B.M."/>
            <person name="Poulsen N."/>
            <person name="Robison M."/>
            <person name="Rychlewski L."/>
            <person name="Rynearson T.A."/>
            <person name="Schmutz J."/>
            <person name="Shapiro H."/>
            <person name="Siaut M."/>
            <person name="Stanley M."/>
            <person name="Sussman M.R."/>
            <person name="Taylor A.R."/>
            <person name="Vardi A."/>
            <person name="von Dassow P."/>
            <person name="Vyverman W."/>
            <person name="Willis A."/>
            <person name="Wyrwicz L.S."/>
            <person name="Rokhsar D.S."/>
            <person name="Weissenbach J."/>
            <person name="Armbrust E.V."/>
            <person name="Green B.R."/>
            <person name="Van de Peer Y."/>
            <person name="Grigoriev I.V."/>
        </authorList>
    </citation>
    <scope>NUCLEOTIDE SEQUENCE [LARGE SCALE GENOMIC DNA]</scope>
    <source>
        <strain evidence="5 6">CCMP1335</strain>
    </source>
</reference>
<dbReference type="HOGENOM" id="CLU_422454_0_0_1"/>
<dbReference type="InterPro" id="IPR004088">
    <property type="entry name" value="KH_dom_type_1"/>
</dbReference>
<evidence type="ECO:0000313" key="6">
    <source>
        <dbReference type="Proteomes" id="UP000001449"/>
    </source>
</evidence>
<dbReference type="KEGG" id="tps:THAPSDRAFT_22623"/>